<dbReference type="InterPro" id="IPR056792">
    <property type="entry name" value="PRC_RimM"/>
</dbReference>
<comment type="function">
    <text evidence="5">An accessory protein needed during the final step in the assembly of 30S ribosomal subunit, possibly for assembly of the head region. Essential for efficient processing of 16S rRNA. May be needed both before and after RbfA during the maturation of 16S rRNA. It has affinity for free ribosomal 30S subunits but not for 70S ribosomes.</text>
</comment>
<evidence type="ECO:0000313" key="8">
    <source>
        <dbReference type="EMBL" id="HJF18547.1"/>
    </source>
</evidence>
<comment type="similarity">
    <text evidence="5">Belongs to the RimM family.</text>
</comment>
<keyword evidence="1 5" id="KW-0963">Cytoplasm</keyword>
<dbReference type="SUPFAM" id="SSF50346">
    <property type="entry name" value="PRC-barrel domain"/>
    <property type="match status" value="1"/>
</dbReference>
<evidence type="ECO:0000256" key="4">
    <source>
        <dbReference type="ARBA" id="ARBA00023186"/>
    </source>
</evidence>
<comment type="subunit">
    <text evidence="5">Binds ribosomal protein uS19.</text>
</comment>
<dbReference type="PANTHER" id="PTHR33692">
    <property type="entry name" value="RIBOSOME MATURATION FACTOR RIMM"/>
    <property type="match status" value="1"/>
</dbReference>
<evidence type="ECO:0000256" key="1">
    <source>
        <dbReference type="ARBA" id="ARBA00022490"/>
    </source>
</evidence>
<keyword evidence="3 5" id="KW-0698">rRNA processing</keyword>
<dbReference type="GO" id="GO:0042274">
    <property type="term" value="P:ribosomal small subunit biogenesis"/>
    <property type="evidence" value="ECO:0007669"/>
    <property type="project" value="UniProtKB-UniRule"/>
</dbReference>
<evidence type="ECO:0000313" key="9">
    <source>
        <dbReference type="Proteomes" id="UP000715651"/>
    </source>
</evidence>
<dbReference type="AlphaFoldDB" id="A0A921KB42"/>
<evidence type="ECO:0000256" key="5">
    <source>
        <dbReference type="HAMAP-Rule" id="MF_00014"/>
    </source>
</evidence>
<dbReference type="InterPro" id="IPR011033">
    <property type="entry name" value="PRC_barrel-like_sf"/>
</dbReference>
<accession>A0A921KB42</accession>
<evidence type="ECO:0000259" key="6">
    <source>
        <dbReference type="Pfam" id="PF01782"/>
    </source>
</evidence>
<organism evidence="8 9">
    <name type="scientific">Aeriscardovia aeriphila</name>
    <dbReference type="NCBI Taxonomy" id="218139"/>
    <lineage>
        <taxon>Bacteria</taxon>
        <taxon>Bacillati</taxon>
        <taxon>Actinomycetota</taxon>
        <taxon>Actinomycetes</taxon>
        <taxon>Bifidobacteriales</taxon>
        <taxon>Bifidobacteriaceae</taxon>
        <taxon>Aeriscardovia</taxon>
    </lineage>
</organism>
<dbReference type="Gene3D" id="2.40.30.60">
    <property type="entry name" value="RimM"/>
    <property type="match status" value="1"/>
</dbReference>
<dbReference type="InterPro" id="IPR011961">
    <property type="entry name" value="RimM"/>
</dbReference>
<gene>
    <name evidence="5 8" type="primary">rimM</name>
    <name evidence="8" type="ORF">K8U78_05325</name>
</gene>
<dbReference type="InterPro" id="IPR009000">
    <property type="entry name" value="Transl_B-barrel_sf"/>
</dbReference>
<dbReference type="GO" id="GO:0005737">
    <property type="term" value="C:cytoplasm"/>
    <property type="evidence" value="ECO:0007669"/>
    <property type="project" value="UniProtKB-SubCell"/>
</dbReference>
<feature type="domain" description="RimM N-terminal" evidence="6">
    <location>
        <begin position="18"/>
        <end position="94"/>
    </location>
</feature>
<dbReference type="HAMAP" id="MF_00014">
    <property type="entry name" value="Ribosome_mat_RimM"/>
    <property type="match status" value="1"/>
</dbReference>
<dbReference type="Proteomes" id="UP000715651">
    <property type="component" value="Unassembled WGS sequence"/>
</dbReference>
<dbReference type="InterPro" id="IPR036976">
    <property type="entry name" value="RimM_N_sf"/>
</dbReference>
<dbReference type="GO" id="GO:0043022">
    <property type="term" value="F:ribosome binding"/>
    <property type="evidence" value="ECO:0007669"/>
    <property type="project" value="InterPro"/>
</dbReference>
<evidence type="ECO:0000256" key="2">
    <source>
        <dbReference type="ARBA" id="ARBA00022517"/>
    </source>
</evidence>
<proteinExistence type="inferred from homology"/>
<dbReference type="Pfam" id="PF24986">
    <property type="entry name" value="PRC_RimM"/>
    <property type="match status" value="1"/>
</dbReference>
<dbReference type="Gene3D" id="2.30.30.240">
    <property type="entry name" value="PRC-barrel domain"/>
    <property type="match status" value="1"/>
</dbReference>
<dbReference type="EMBL" id="DYWK01000007">
    <property type="protein sequence ID" value="HJF18547.1"/>
    <property type="molecule type" value="Genomic_DNA"/>
</dbReference>
<dbReference type="InterPro" id="IPR002676">
    <property type="entry name" value="RimM_N"/>
</dbReference>
<dbReference type="SUPFAM" id="SSF50447">
    <property type="entry name" value="Translation proteins"/>
    <property type="match status" value="1"/>
</dbReference>
<comment type="subcellular location">
    <subcellularLocation>
        <location evidence="5">Cytoplasm</location>
    </subcellularLocation>
</comment>
<reference evidence="8" key="1">
    <citation type="journal article" date="2021" name="PeerJ">
        <title>Extensive microbial diversity within the chicken gut microbiome revealed by metagenomics and culture.</title>
        <authorList>
            <person name="Gilroy R."/>
            <person name="Ravi A."/>
            <person name="Getino M."/>
            <person name="Pursley I."/>
            <person name="Horton D.L."/>
            <person name="Alikhan N.F."/>
            <person name="Baker D."/>
            <person name="Gharbi K."/>
            <person name="Hall N."/>
            <person name="Watson M."/>
            <person name="Adriaenssens E.M."/>
            <person name="Foster-Nyarko E."/>
            <person name="Jarju S."/>
            <person name="Secka A."/>
            <person name="Antonio M."/>
            <person name="Oren A."/>
            <person name="Chaudhuri R.R."/>
            <person name="La Ragione R."/>
            <person name="Hildebrand F."/>
            <person name="Pallen M.J."/>
        </authorList>
    </citation>
    <scope>NUCLEOTIDE SEQUENCE</scope>
    <source>
        <strain evidence="8">578</strain>
    </source>
</reference>
<reference evidence="8" key="2">
    <citation type="submission" date="2021-09" db="EMBL/GenBank/DDBJ databases">
        <authorList>
            <person name="Gilroy R."/>
        </authorList>
    </citation>
    <scope>NUCLEOTIDE SEQUENCE</scope>
    <source>
        <strain evidence="8">578</strain>
    </source>
</reference>
<dbReference type="NCBIfam" id="TIGR02273">
    <property type="entry name" value="16S_RimM"/>
    <property type="match status" value="1"/>
</dbReference>
<comment type="domain">
    <text evidence="5">The PRC barrel domain binds ribosomal protein uS19.</text>
</comment>
<evidence type="ECO:0000259" key="7">
    <source>
        <dbReference type="Pfam" id="PF24986"/>
    </source>
</evidence>
<comment type="caution">
    <text evidence="8">The sequence shown here is derived from an EMBL/GenBank/DDBJ whole genome shotgun (WGS) entry which is preliminary data.</text>
</comment>
<name>A0A921KB42_9BIFI</name>
<protein>
    <recommendedName>
        <fullName evidence="5">Ribosome maturation factor RimM</fullName>
    </recommendedName>
</protein>
<dbReference type="PANTHER" id="PTHR33692:SF1">
    <property type="entry name" value="RIBOSOME MATURATION FACTOR RIMM"/>
    <property type="match status" value="1"/>
</dbReference>
<dbReference type="Pfam" id="PF01782">
    <property type="entry name" value="RimM"/>
    <property type="match status" value="1"/>
</dbReference>
<evidence type="ECO:0000256" key="3">
    <source>
        <dbReference type="ARBA" id="ARBA00022552"/>
    </source>
</evidence>
<dbReference type="GO" id="GO:0005840">
    <property type="term" value="C:ribosome"/>
    <property type="evidence" value="ECO:0007669"/>
    <property type="project" value="InterPro"/>
</dbReference>
<sequence length="183" mass="20412">MPHSNNTTDNLENLVRVCVIGRAQGLHGEVNVLSYTDSPDERFARGSELVDGEGRTYRVRSARQFKRRWILKFSGVSDRNAAEALNGTTLYAEQTYENESEEDDVDEGIYYEDLIGMRAQLADGTNLGEVTDVQEAPAQLLLVVREPQGHESLVPYVEAIVPDVDLDNRILTLDPPAGLLQEH</sequence>
<dbReference type="GO" id="GO:0006364">
    <property type="term" value="P:rRNA processing"/>
    <property type="evidence" value="ECO:0007669"/>
    <property type="project" value="UniProtKB-UniRule"/>
</dbReference>
<keyword evidence="2 5" id="KW-0690">Ribosome biogenesis</keyword>
<keyword evidence="4 5" id="KW-0143">Chaperone</keyword>
<feature type="domain" description="Ribosome maturation factor RimM PRC barrel" evidence="7">
    <location>
        <begin position="112"/>
        <end position="179"/>
    </location>
</feature>